<comment type="caution">
    <text evidence="1">The sequence shown here is derived from an EMBL/GenBank/DDBJ whole genome shotgun (WGS) entry which is preliminary data.</text>
</comment>
<dbReference type="EMBL" id="AVFL01000006">
    <property type="protein sequence ID" value="EWY40944.1"/>
    <property type="molecule type" value="Genomic_DNA"/>
</dbReference>
<dbReference type="Proteomes" id="UP000019486">
    <property type="component" value="Unassembled WGS sequence"/>
</dbReference>
<name>W9H4F5_9PROT</name>
<organism evidence="1 2">
    <name type="scientific">Skermanella stibiiresistens SB22</name>
    <dbReference type="NCBI Taxonomy" id="1385369"/>
    <lineage>
        <taxon>Bacteria</taxon>
        <taxon>Pseudomonadati</taxon>
        <taxon>Pseudomonadota</taxon>
        <taxon>Alphaproteobacteria</taxon>
        <taxon>Rhodospirillales</taxon>
        <taxon>Azospirillaceae</taxon>
        <taxon>Skermanella</taxon>
    </lineage>
</organism>
<dbReference type="AlphaFoldDB" id="W9H4F5"/>
<sequence>MEIGGTVAAMMAWVRRIVISQTDGCRVSRGQGGRGGRPHSRLGIVDHQREKEVGVGPCLDRPFVLGLGAVKVKRGLRSLEGAFDLPAHAVERGELIPVIAGSVSEVITTK</sequence>
<evidence type="ECO:0000313" key="2">
    <source>
        <dbReference type="Proteomes" id="UP000019486"/>
    </source>
</evidence>
<evidence type="ECO:0000313" key="1">
    <source>
        <dbReference type="EMBL" id="EWY40944.1"/>
    </source>
</evidence>
<accession>W9H4F5</accession>
<proteinExistence type="predicted"/>
<gene>
    <name evidence="1" type="ORF">N825_33980</name>
</gene>
<protein>
    <submittedName>
        <fullName evidence="1">Uncharacterized protein</fullName>
    </submittedName>
</protein>
<reference evidence="1 2" key="1">
    <citation type="submission" date="2013-08" db="EMBL/GenBank/DDBJ databases">
        <title>The genome sequence of Skermanella stibiiresistens.</title>
        <authorList>
            <person name="Zhu W."/>
            <person name="Wang G."/>
        </authorList>
    </citation>
    <scope>NUCLEOTIDE SEQUENCE [LARGE SCALE GENOMIC DNA]</scope>
    <source>
        <strain evidence="1 2">SB22</strain>
    </source>
</reference>
<keyword evidence="2" id="KW-1185">Reference proteome</keyword>